<accession>A0ABT3HLV9</accession>
<proteinExistence type="predicted"/>
<evidence type="ECO:0008006" key="3">
    <source>
        <dbReference type="Google" id="ProtNLM"/>
    </source>
</evidence>
<gene>
    <name evidence="1" type="ORF">OH806_05790</name>
</gene>
<dbReference type="RefSeq" id="WP_264742726.1">
    <property type="nucleotide sequence ID" value="NZ_JAPDHV010000002.1"/>
</dbReference>
<evidence type="ECO:0000313" key="2">
    <source>
        <dbReference type="Proteomes" id="UP001163719"/>
    </source>
</evidence>
<protein>
    <recommendedName>
        <fullName evidence="3">DUF4177 domain-containing protein</fullName>
    </recommendedName>
</protein>
<reference evidence="1" key="1">
    <citation type="submission" date="2022-10" db="EMBL/GenBank/DDBJ databases">
        <title>Chryseobacterium babae sp. nov. isolated from the gut of the beetle Oryctes rhinoceros, and Chryseobacterium kimseyorum sp. nov., isolated from a stick insect rearing cage.</title>
        <authorList>
            <person name="Shelomi M."/>
            <person name="Han C.-J."/>
            <person name="Chen W.-M."/>
            <person name="Chen H.-K."/>
            <person name="Liaw S.-J."/>
            <person name="Muhle E."/>
            <person name="Clermont D."/>
        </authorList>
    </citation>
    <scope>NUCLEOTIDE SEQUENCE</scope>
    <source>
        <strain evidence="1">WLa1L2M3</strain>
    </source>
</reference>
<dbReference type="Proteomes" id="UP001163719">
    <property type="component" value="Unassembled WGS sequence"/>
</dbReference>
<keyword evidence="2" id="KW-1185">Reference proteome</keyword>
<name>A0ABT3HLV9_9FLAO</name>
<comment type="caution">
    <text evidence="1">The sequence shown here is derived from an EMBL/GenBank/DDBJ whole genome shotgun (WGS) entry which is preliminary data.</text>
</comment>
<evidence type="ECO:0000313" key="1">
    <source>
        <dbReference type="EMBL" id="MCW3160777.1"/>
    </source>
</evidence>
<sequence length="77" mass="8805">MEYKVIPFVATATHQNMSSINIAQQLEKLIATQTNEGWKYIRLESVSTYIQPTYGCFGIGAKHGYMAYYQMAIFSKE</sequence>
<organism evidence="1 2">
    <name type="scientific">Chryseobacterium oryctis</name>
    <dbReference type="NCBI Taxonomy" id="2952618"/>
    <lineage>
        <taxon>Bacteria</taxon>
        <taxon>Pseudomonadati</taxon>
        <taxon>Bacteroidota</taxon>
        <taxon>Flavobacteriia</taxon>
        <taxon>Flavobacteriales</taxon>
        <taxon>Weeksellaceae</taxon>
        <taxon>Chryseobacterium group</taxon>
        <taxon>Chryseobacterium</taxon>
    </lineage>
</organism>
<dbReference type="EMBL" id="JAPDHV010000002">
    <property type="protein sequence ID" value="MCW3160777.1"/>
    <property type="molecule type" value="Genomic_DNA"/>
</dbReference>